<dbReference type="EMBL" id="MEUJ01000002">
    <property type="protein sequence ID" value="OGC41079.1"/>
    <property type="molecule type" value="Genomic_DNA"/>
</dbReference>
<comment type="caution">
    <text evidence="8">The sequence shown here is derived from an EMBL/GenBank/DDBJ whole genome shotgun (WGS) entry which is preliminary data.</text>
</comment>
<keyword evidence="5 6" id="KW-0687">Ribonucleoprotein</keyword>
<dbReference type="Proteomes" id="UP000179242">
    <property type="component" value="Unassembled WGS sequence"/>
</dbReference>
<dbReference type="PANTHER" id="PTHR21349">
    <property type="entry name" value="50S RIBOSOMAL PROTEIN L21"/>
    <property type="match status" value="1"/>
</dbReference>
<dbReference type="Pfam" id="PF00829">
    <property type="entry name" value="Ribosomal_L21p"/>
    <property type="match status" value="1"/>
</dbReference>
<dbReference type="InterPro" id="IPR028909">
    <property type="entry name" value="bL21-like"/>
</dbReference>
<evidence type="ECO:0000313" key="8">
    <source>
        <dbReference type="EMBL" id="OGC41079.1"/>
    </source>
</evidence>
<dbReference type="PANTHER" id="PTHR21349:SF0">
    <property type="entry name" value="LARGE RIBOSOMAL SUBUNIT PROTEIN BL21M"/>
    <property type="match status" value="1"/>
</dbReference>
<keyword evidence="2 6" id="KW-0699">rRNA-binding</keyword>
<dbReference type="GO" id="GO:0019843">
    <property type="term" value="F:rRNA binding"/>
    <property type="evidence" value="ECO:0007669"/>
    <property type="project" value="UniProtKB-UniRule"/>
</dbReference>
<evidence type="ECO:0000313" key="9">
    <source>
        <dbReference type="Proteomes" id="UP000179242"/>
    </source>
</evidence>
<name>A0A1F4U860_UNCSA</name>
<sequence>MQYAIIESGAKQYRVSPGDVIDIELVEASDKYNFDKVLLTAKDEDVKFGTPYLSGAKVTASVLDPKIKDDKVVIFKYKNKTNYRKKIGHRQKYTRVKIEEINYGV</sequence>
<comment type="similarity">
    <text evidence="1 6 7">Belongs to the bacterial ribosomal protein bL21 family.</text>
</comment>
<dbReference type="PROSITE" id="PS01169">
    <property type="entry name" value="RIBOSOMAL_L21"/>
    <property type="match status" value="1"/>
</dbReference>
<dbReference type="GO" id="GO:1990904">
    <property type="term" value="C:ribonucleoprotein complex"/>
    <property type="evidence" value="ECO:0007669"/>
    <property type="project" value="UniProtKB-KW"/>
</dbReference>
<dbReference type="GO" id="GO:0005737">
    <property type="term" value="C:cytoplasm"/>
    <property type="evidence" value="ECO:0007669"/>
    <property type="project" value="UniProtKB-ARBA"/>
</dbReference>
<dbReference type="GO" id="GO:0006412">
    <property type="term" value="P:translation"/>
    <property type="evidence" value="ECO:0007669"/>
    <property type="project" value="UniProtKB-UniRule"/>
</dbReference>
<gene>
    <name evidence="6" type="primary">rplU</name>
    <name evidence="8" type="ORF">A2438_00945</name>
</gene>
<proteinExistence type="inferred from homology"/>
<evidence type="ECO:0000256" key="6">
    <source>
        <dbReference type="HAMAP-Rule" id="MF_01363"/>
    </source>
</evidence>
<dbReference type="SUPFAM" id="SSF141091">
    <property type="entry name" value="L21p-like"/>
    <property type="match status" value="1"/>
</dbReference>
<dbReference type="GO" id="GO:0003735">
    <property type="term" value="F:structural constituent of ribosome"/>
    <property type="evidence" value="ECO:0007669"/>
    <property type="project" value="InterPro"/>
</dbReference>
<dbReference type="InterPro" id="IPR001787">
    <property type="entry name" value="Ribosomal_bL21"/>
</dbReference>
<evidence type="ECO:0000256" key="7">
    <source>
        <dbReference type="RuleBase" id="RU000562"/>
    </source>
</evidence>
<comment type="subunit">
    <text evidence="6">Part of the 50S ribosomal subunit. Contacts protein L20.</text>
</comment>
<keyword evidence="3 6" id="KW-0694">RNA-binding</keyword>
<reference evidence="8 9" key="1">
    <citation type="journal article" date="2016" name="Nat. Commun.">
        <title>Thousands of microbial genomes shed light on interconnected biogeochemical processes in an aquifer system.</title>
        <authorList>
            <person name="Anantharaman K."/>
            <person name="Brown C.T."/>
            <person name="Hug L.A."/>
            <person name="Sharon I."/>
            <person name="Castelle C.J."/>
            <person name="Probst A.J."/>
            <person name="Thomas B.C."/>
            <person name="Singh A."/>
            <person name="Wilkins M.J."/>
            <person name="Karaoz U."/>
            <person name="Brodie E.L."/>
            <person name="Williams K.H."/>
            <person name="Hubbard S.S."/>
            <person name="Banfield J.F."/>
        </authorList>
    </citation>
    <scope>NUCLEOTIDE SEQUENCE [LARGE SCALE GENOMIC DNA]</scope>
</reference>
<keyword evidence="4 6" id="KW-0689">Ribosomal protein</keyword>
<protein>
    <recommendedName>
        <fullName evidence="6">Large ribosomal subunit protein bL21</fullName>
    </recommendedName>
</protein>
<dbReference type="NCBIfam" id="TIGR00061">
    <property type="entry name" value="L21"/>
    <property type="match status" value="1"/>
</dbReference>
<dbReference type="HAMAP" id="MF_01363">
    <property type="entry name" value="Ribosomal_bL21"/>
    <property type="match status" value="1"/>
</dbReference>
<dbReference type="AlphaFoldDB" id="A0A1F4U860"/>
<dbReference type="InterPro" id="IPR018258">
    <property type="entry name" value="Ribosomal_bL21_CS"/>
</dbReference>
<evidence type="ECO:0000256" key="3">
    <source>
        <dbReference type="ARBA" id="ARBA00022884"/>
    </source>
</evidence>
<comment type="function">
    <text evidence="6 7">This protein binds to 23S rRNA in the presence of protein L20.</text>
</comment>
<organism evidence="8 9">
    <name type="scientific">candidate division WOR-1 bacterium RIFOXYC2_FULL_46_14</name>
    <dbReference type="NCBI Taxonomy" id="1802587"/>
    <lineage>
        <taxon>Bacteria</taxon>
        <taxon>Bacillati</taxon>
        <taxon>Saganbacteria</taxon>
    </lineage>
</organism>
<evidence type="ECO:0000256" key="2">
    <source>
        <dbReference type="ARBA" id="ARBA00022730"/>
    </source>
</evidence>
<dbReference type="GO" id="GO:0005840">
    <property type="term" value="C:ribosome"/>
    <property type="evidence" value="ECO:0007669"/>
    <property type="project" value="UniProtKB-KW"/>
</dbReference>
<evidence type="ECO:0000256" key="4">
    <source>
        <dbReference type="ARBA" id="ARBA00022980"/>
    </source>
</evidence>
<evidence type="ECO:0000256" key="5">
    <source>
        <dbReference type="ARBA" id="ARBA00023274"/>
    </source>
</evidence>
<dbReference type="InterPro" id="IPR036164">
    <property type="entry name" value="bL21-like_sf"/>
</dbReference>
<accession>A0A1F4U860</accession>
<evidence type="ECO:0000256" key="1">
    <source>
        <dbReference type="ARBA" id="ARBA00008563"/>
    </source>
</evidence>